<comment type="subcellular location">
    <subcellularLocation>
        <location evidence="1 7">Cell membrane</location>
        <topology evidence="1 7">Multi-pass membrane protein</topology>
    </subcellularLocation>
</comment>
<evidence type="ECO:0000256" key="6">
    <source>
        <dbReference type="ARBA" id="ARBA00023136"/>
    </source>
</evidence>
<evidence type="ECO:0000313" key="9">
    <source>
        <dbReference type="EMBL" id="MBP1889523.1"/>
    </source>
</evidence>
<protein>
    <submittedName>
        <fullName evidence="9">N-acetylglucosamine transport system permease protein</fullName>
    </submittedName>
</protein>
<comment type="similarity">
    <text evidence="7">Belongs to the binding-protein-dependent transport system permease family.</text>
</comment>
<proteinExistence type="inferred from homology"/>
<keyword evidence="3" id="KW-1003">Cell membrane</keyword>
<feature type="transmembrane region" description="Helical" evidence="7">
    <location>
        <begin position="9"/>
        <end position="30"/>
    </location>
</feature>
<dbReference type="Proteomes" id="UP000783390">
    <property type="component" value="Unassembled WGS sequence"/>
</dbReference>
<keyword evidence="6 7" id="KW-0472">Membrane</keyword>
<evidence type="ECO:0000256" key="7">
    <source>
        <dbReference type="RuleBase" id="RU363032"/>
    </source>
</evidence>
<dbReference type="SUPFAM" id="SSF161098">
    <property type="entry name" value="MetI-like"/>
    <property type="match status" value="1"/>
</dbReference>
<keyword evidence="4 7" id="KW-0812">Transmembrane</keyword>
<evidence type="ECO:0000256" key="4">
    <source>
        <dbReference type="ARBA" id="ARBA00022692"/>
    </source>
</evidence>
<feature type="transmembrane region" description="Helical" evidence="7">
    <location>
        <begin position="72"/>
        <end position="94"/>
    </location>
</feature>
<dbReference type="InterPro" id="IPR000515">
    <property type="entry name" value="MetI-like"/>
</dbReference>
<evidence type="ECO:0000256" key="3">
    <source>
        <dbReference type="ARBA" id="ARBA00022475"/>
    </source>
</evidence>
<dbReference type="RefSeq" id="WP_209796215.1">
    <property type="nucleotide sequence ID" value="NZ_JAGGJZ010000002.1"/>
</dbReference>
<dbReference type="InterPro" id="IPR035906">
    <property type="entry name" value="MetI-like_sf"/>
</dbReference>
<evidence type="ECO:0000256" key="5">
    <source>
        <dbReference type="ARBA" id="ARBA00022989"/>
    </source>
</evidence>
<accession>A0ABS4EZU8</accession>
<reference evidence="9 10" key="1">
    <citation type="submission" date="2021-03" db="EMBL/GenBank/DDBJ databases">
        <title>Genomic Encyclopedia of Type Strains, Phase IV (KMG-IV): sequencing the most valuable type-strain genomes for metagenomic binning, comparative biology and taxonomic classification.</title>
        <authorList>
            <person name="Goeker M."/>
        </authorList>
    </citation>
    <scope>NUCLEOTIDE SEQUENCE [LARGE SCALE GENOMIC DNA]</scope>
    <source>
        <strain evidence="9 10">DSM 3984</strain>
    </source>
</reference>
<feature type="transmembrane region" description="Helical" evidence="7">
    <location>
        <begin position="106"/>
        <end position="127"/>
    </location>
</feature>
<dbReference type="PANTHER" id="PTHR43227:SF11">
    <property type="entry name" value="BLL4140 PROTEIN"/>
    <property type="match status" value="1"/>
</dbReference>
<dbReference type="EMBL" id="JAGGJZ010000002">
    <property type="protein sequence ID" value="MBP1889523.1"/>
    <property type="molecule type" value="Genomic_DNA"/>
</dbReference>
<evidence type="ECO:0000259" key="8">
    <source>
        <dbReference type="PROSITE" id="PS50928"/>
    </source>
</evidence>
<evidence type="ECO:0000256" key="2">
    <source>
        <dbReference type="ARBA" id="ARBA00022448"/>
    </source>
</evidence>
<keyword evidence="5 7" id="KW-1133">Transmembrane helix</keyword>
<keyword evidence="10" id="KW-1185">Reference proteome</keyword>
<evidence type="ECO:0000256" key="1">
    <source>
        <dbReference type="ARBA" id="ARBA00004651"/>
    </source>
</evidence>
<dbReference type="PROSITE" id="PS50928">
    <property type="entry name" value="ABC_TM1"/>
    <property type="match status" value="1"/>
</dbReference>
<evidence type="ECO:0000313" key="10">
    <source>
        <dbReference type="Proteomes" id="UP000783390"/>
    </source>
</evidence>
<dbReference type="PANTHER" id="PTHR43227">
    <property type="entry name" value="BLL4140 PROTEIN"/>
    <property type="match status" value="1"/>
</dbReference>
<feature type="transmembrane region" description="Helical" evidence="7">
    <location>
        <begin position="157"/>
        <end position="179"/>
    </location>
</feature>
<gene>
    <name evidence="9" type="ORF">J2Z53_001104</name>
</gene>
<name>A0ABS4EZU8_9CLOT</name>
<dbReference type="Gene3D" id="1.10.3720.10">
    <property type="entry name" value="MetI-like"/>
    <property type="match status" value="1"/>
</dbReference>
<feature type="transmembrane region" description="Helical" evidence="7">
    <location>
        <begin position="263"/>
        <end position="284"/>
    </location>
</feature>
<comment type="caution">
    <text evidence="9">The sequence shown here is derived from an EMBL/GenBank/DDBJ whole genome shotgun (WGS) entry which is preliminary data.</text>
</comment>
<organism evidence="9 10">
    <name type="scientific">Clostridium moniliforme</name>
    <dbReference type="NCBI Taxonomy" id="39489"/>
    <lineage>
        <taxon>Bacteria</taxon>
        <taxon>Bacillati</taxon>
        <taxon>Bacillota</taxon>
        <taxon>Clostridia</taxon>
        <taxon>Eubacteriales</taxon>
        <taxon>Clostridiaceae</taxon>
        <taxon>Clostridium</taxon>
    </lineage>
</organism>
<sequence length="293" mass="33386">MKNNKKKIFIAWCIIPTLILFILFMVYPIIKGFSMSMYSWGGLSNNAKFIGFDNFKTLFSDEYFIKSLKNTAFLLVVFPVVTIIFSLLLAIFLTQGKLKEKNFYRLIFFFPNVLSMVVIGVLFTYIYDPSIGILNSFLGSIGLDRLQLVWLGNPKTVLWALAMAMVWQAVGYYMVIYMAGLDGIPPELYEVADIEGAGFWQKFRYVTLPMIWEIVRVTFVFFITGVFNLSFIFVKVMTNGGPDGNSEVLLTYMYKQAFVNSNYGYAMAIGVVIFIMAVGLALLLNKLTKVKEE</sequence>
<feature type="transmembrane region" description="Helical" evidence="7">
    <location>
        <begin position="214"/>
        <end position="234"/>
    </location>
</feature>
<keyword evidence="2 7" id="KW-0813">Transport</keyword>
<feature type="domain" description="ABC transmembrane type-1" evidence="8">
    <location>
        <begin position="68"/>
        <end position="284"/>
    </location>
</feature>
<dbReference type="Pfam" id="PF00528">
    <property type="entry name" value="BPD_transp_1"/>
    <property type="match status" value="1"/>
</dbReference>
<dbReference type="InterPro" id="IPR050809">
    <property type="entry name" value="UgpAE/MalFG_permease"/>
</dbReference>
<dbReference type="CDD" id="cd06261">
    <property type="entry name" value="TM_PBP2"/>
    <property type="match status" value="1"/>
</dbReference>